<organism evidence="3 4">
    <name type="scientific">Arthrobacter psychrochitiniphilus</name>
    <dbReference type="NCBI Taxonomy" id="291045"/>
    <lineage>
        <taxon>Bacteria</taxon>
        <taxon>Bacillati</taxon>
        <taxon>Actinomycetota</taxon>
        <taxon>Actinomycetes</taxon>
        <taxon>Micrococcales</taxon>
        <taxon>Micrococcaceae</taxon>
        <taxon>Arthrobacter</taxon>
    </lineage>
</organism>
<dbReference type="OrthoDB" id="156718at2"/>
<name>A0A2V3DNN0_9MICC</name>
<feature type="region of interest" description="Disordered" evidence="1">
    <location>
        <begin position="240"/>
        <end position="270"/>
    </location>
</feature>
<accession>A0A2V3DNN0</accession>
<evidence type="ECO:0000313" key="4">
    <source>
        <dbReference type="Proteomes" id="UP000246303"/>
    </source>
</evidence>
<comment type="caution">
    <text evidence="3">The sequence shown here is derived from an EMBL/GenBank/DDBJ whole genome shotgun (WGS) entry which is preliminary data.</text>
</comment>
<dbReference type="Proteomes" id="UP000246303">
    <property type="component" value="Unassembled WGS sequence"/>
</dbReference>
<keyword evidence="2" id="KW-0812">Transmembrane</keyword>
<dbReference type="AlphaFoldDB" id="A0A2V3DNN0"/>
<reference evidence="3 4" key="1">
    <citation type="submission" date="2018-05" db="EMBL/GenBank/DDBJ databases">
        <title>Genetic diversity of glacier-inhabiting Cryobacterium bacteria in China and description of Cryobacterium mengkeensis sp. nov. and Arthrobacter glacialis sp. nov.</title>
        <authorList>
            <person name="Liu Q."/>
            <person name="Xin Y.-H."/>
        </authorList>
    </citation>
    <scope>NUCLEOTIDE SEQUENCE [LARGE SCALE GENOMIC DNA]</scope>
    <source>
        <strain evidence="3 4">GP3</strain>
    </source>
</reference>
<gene>
    <name evidence="3" type="ORF">CVS29_17335</name>
</gene>
<dbReference type="InterPro" id="IPR025498">
    <property type="entry name" value="DUF4389"/>
</dbReference>
<dbReference type="Pfam" id="PF14333">
    <property type="entry name" value="DUF4389"/>
    <property type="match status" value="2"/>
</dbReference>
<keyword evidence="2" id="KW-0472">Membrane</keyword>
<feature type="transmembrane region" description="Helical" evidence="2">
    <location>
        <begin position="205"/>
        <end position="233"/>
    </location>
</feature>
<evidence type="ECO:0000256" key="2">
    <source>
        <dbReference type="SAM" id="Phobius"/>
    </source>
</evidence>
<evidence type="ECO:0000313" key="3">
    <source>
        <dbReference type="EMBL" id="PXA64016.1"/>
    </source>
</evidence>
<keyword evidence="2" id="KW-1133">Transmembrane helix</keyword>
<feature type="transmembrane region" description="Helical" evidence="2">
    <location>
        <begin position="435"/>
        <end position="457"/>
    </location>
</feature>
<dbReference type="EMBL" id="QHLZ01000017">
    <property type="protein sequence ID" value="PXA64016.1"/>
    <property type="molecule type" value="Genomic_DNA"/>
</dbReference>
<protein>
    <submittedName>
        <fullName evidence="3">DUF4389 domain-containing protein</fullName>
    </submittedName>
</protein>
<evidence type="ECO:0000256" key="1">
    <source>
        <dbReference type="SAM" id="MobiDB-lite"/>
    </source>
</evidence>
<feature type="transmembrane region" description="Helical" evidence="2">
    <location>
        <begin position="306"/>
        <end position="336"/>
    </location>
</feature>
<proteinExistence type="predicted"/>
<sequence>MTGNSVVDSENPSSGYVRRGGAGAVVALVIGTLLALLGVGGIISGVASAVVASQQGSDGYFTSPVRGFATNSYALESLPAQLGVDKLPFDLGSIRLDAASTAPGGQVFIGIGPKTEVDSYLNGVHATEVVGIQTSPFRVSYRDAPGSAVPAPPAEQSFWAVSASGPGTQQITMDLRSGDWVVVVMNSNASPGVTVNMQAGYHSELFAALTPALLIGGAILLIIGAGLIVIGAMGLGRGLSSSGAGKPGRQARESDNSGRMSSDEPLEMGKDDGVAPAGIVTGTRYPSSLSGLLDPQLSRGLWLVKWLLAIPHFVVLFFLWFAVSITTIIAGVAILFTGRYPHSLFNFSVGVLRWNWRVTFYAYSALATDKYPPFTLASADYPADFQVDYPQQLSHGLVLVKWWLLALPHLLIVAIFSGAAWSMANLSEDTWSSDYLRAVGFSLLGILVLIAAVMLLFTGRYQRALFDLIMGINRWIYRVATYVLLLRDEYPPFRLDQGPDEPAPSGRQ</sequence>
<keyword evidence="4" id="KW-1185">Reference proteome</keyword>
<dbReference type="RefSeq" id="WP_110107805.1">
    <property type="nucleotide sequence ID" value="NZ_JACBZZ010000001.1"/>
</dbReference>
<feature type="transmembrane region" description="Helical" evidence="2">
    <location>
        <begin position="20"/>
        <end position="51"/>
    </location>
</feature>
<feature type="transmembrane region" description="Helical" evidence="2">
    <location>
        <begin position="402"/>
        <end position="423"/>
    </location>
</feature>